<reference evidence="1 2" key="1">
    <citation type="journal article" date="2024" name="BMC Genomics">
        <title>De novo assembly and annotation of Popillia japonica's genome with initial clues to its potential as an invasive pest.</title>
        <authorList>
            <person name="Cucini C."/>
            <person name="Boschi S."/>
            <person name="Funari R."/>
            <person name="Cardaioli E."/>
            <person name="Iannotti N."/>
            <person name="Marturano G."/>
            <person name="Paoli F."/>
            <person name="Bruttini M."/>
            <person name="Carapelli A."/>
            <person name="Frati F."/>
            <person name="Nardi F."/>
        </authorList>
    </citation>
    <scope>NUCLEOTIDE SEQUENCE [LARGE SCALE GENOMIC DNA]</scope>
    <source>
        <strain evidence="1">DMR45628</strain>
    </source>
</reference>
<protein>
    <submittedName>
        <fullName evidence="1">Uncharacterized protein</fullName>
    </submittedName>
</protein>
<keyword evidence="2" id="KW-1185">Reference proteome</keyword>
<dbReference type="Proteomes" id="UP001458880">
    <property type="component" value="Unassembled WGS sequence"/>
</dbReference>
<evidence type="ECO:0000313" key="2">
    <source>
        <dbReference type="Proteomes" id="UP001458880"/>
    </source>
</evidence>
<dbReference type="EMBL" id="JASPKY010000182">
    <property type="protein sequence ID" value="KAK9723208.1"/>
    <property type="molecule type" value="Genomic_DNA"/>
</dbReference>
<proteinExistence type="predicted"/>
<dbReference type="AlphaFoldDB" id="A0AAW1KUH4"/>
<accession>A0AAW1KUH4</accession>
<sequence length="84" mass="9340">MESLSKEKKECAELLETIGDKINSRNPEFVSHLLLSIFKMAEVEIVPIEPNSASVVLPIKLYLVIATTALSISFKHIHHVLTPS</sequence>
<evidence type="ECO:0000313" key="1">
    <source>
        <dbReference type="EMBL" id="KAK9723208.1"/>
    </source>
</evidence>
<name>A0AAW1KUH4_POPJA</name>
<gene>
    <name evidence="1" type="ORF">QE152_g19398</name>
</gene>
<organism evidence="1 2">
    <name type="scientific">Popillia japonica</name>
    <name type="common">Japanese beetle</name>
    <dbReference type="NCBI Taxonomy" id="7064"/>
    <lineage>
        <taxon>Eukaryota</taxon>
        <taxon>Metazoa</taxon>
        <taxon>Ecdysozoa</taxon>
        <taxon>Arthropoda</taxon>
        <taxon>Hexapoda</taxon>
        <taxon>Insecta</taxon>
        <taxon>Pterygota</taxon>
        <taxon>Neoptera</taxon>
        <taxon>Endopterygota</taxon>
        <taxon>Coleoptera</taxon>
        <taxon>Polyphaga</taxon>
        <taxon>Scarabaeiformia</taxon>
        <taxon>Scarabaeidae</taxon>
        <taxon>Rutelinae</taxon>
        <taxon>Popillia</taxon>
    </lineage>
</organism>
<comment type="caution">
    <text evidence="1">The sequence shown here is derived from an EMBL/GenBank/DDBJ whole genome shotgun (WGS) entry which is preliminary data.</text>
</comment>